<dbReference type="OrthoDB" id="164578at2759"/>
<feature type="transmembrane region" description="Helical" evidence="1">
    <location>
        <begin position="126"/>
        <end position="144"/>
    </location>
</feature>
<feature type="transmembrane region" description="Helical" evidence="1">
    <location>
        <begin position="101"/>
        <end position="119"/>
    </location>
</feature>
<sequence>MSTTNEYRTRNHSPGYAAFTNAEEPPNYSVFVDVYRSRVLFGSLMVGAVLAGVMLPFASDGVRVRTFEATEMDAAEQKRMLDKYNSISGAVTALLMKPVDMFLSMVVSVVFLCIVTKFSHLEERRTFIVMGAIAAVGYLMNTGFSSLNVQVISGDIHPRIIAADLAAESTSDDTNQRLSDDGLVTTTWNKTFRENTTRNSVLNTIMRNLFVPTENVPAWCNHTDDYSSPFKRIVANYGFPQRSWQQFALSKALDSTASVSVPMNAAPNEVPSDEVLPMNKSIATNLAAYALLVSNSFLGWWATTDDVWNMYSPGYSSSNRSVPLVMADYLNLTTPTTDSTTFLSNAHEVIVNFFGKAENASTTDELANFEFARLDLSDSVMFDALTIEIPTQKIGVQEDNSSSDNTYYKPLNDYLCNPTSCIAGNVEEFTADGSTTTIYPRVQALAICLNDAGEENLVVDFDYFLSNEVLQSCNERSNTSLIIVSVGKRIEGDAFEDAPTDSDLYSFSAGRVVNARMVYSLTVARLSWTIENLSDVYDATCATGNNCNGIRYTLDKTDNSSTNDELVVGANDT</sequence>
<name>A0A9W6TS69_9STRA</name>
<dbReference type="EMBL" id="BSXT01000145">
    <property type="protein sequence ID" value="GMF19012.1"/>
    <property type="molecule type" value="Genomic_DNA"/>
</dbReference>
<protein>
    <submittedName>
        <fullName evidence="2">Unnamed protein product</fullName>
    </submittedName>
</protein>
<proteinExistence type="predicted"/>
<evidence type="ECO:0000313" key="3">
    <source>
        <dbReference type="Proteomes" id="UP001165121"/>
    </source>
</evidence>
<evidence type="ECO:0000313" key="2">
    <source>
        <dbReference type="EMBL" id="GMF19012.1"/>
    </source>
</evidence>
<accession>A0A9W6TS69</accession>
<evidence type="ECO:0000256" key="1">
    <source>
        <dbReference type="SAM" id="Phobius"/>
    </source>
</evidence>
<reference evidence="2" key="1">
    <citation type="submission" date="2023-04" db="EMBL/GenBank/DDBJ databases">
        <title>Phytophthora fragariaefolia NBRC 109709.</title>
        <authorList>
            <person name="Ichikawa N."/>
            <person name="Sato H."/>
            <person name="Tonouchi N."/>
        </authorList>
    </citation>
    <scope>NUCLEOTIDE SEQUENCE</scope>
    <source>
        <strain evidence="2">NBRC 109709</strain>
    </source>
</reference>
<keyword evidence="1" id="KW-1133">Transmembrane helix</keyword>
<organism evidence="2 3">
    <name type="scientific">Phytophthora fragariaefolia</name>
    <dbReference type="NCBI Taxonomy" id="1490495"/>
    <lineage>
        <taxon>Eukaryota</taxon>
        <taxon>Sar</taxon>
        <taxon>Stramenopiles</taxon>
        <taxon>Oomycota</taxon>
        <taxon>Peronosporomycetes</taxon>
        <taxon>Peronosporales</taxon>
        <taxon>Peronosporaceae</taxon>
        <taxon>Phytophthora</taxon>
    </lineage>
</organism>
<dbReference type="Proteomes" id="UP001165121">
    <property type="component" value="Unassembled WGS sequence"/>
</dbReference>
<feature type="transmembrane region" description="Helical" evidence="1">
    <location>
        <begin position="39"/>
        <end position="58"/>
    </location>
</feature>
<comment type="caution">
    <text evidence="2">The sequence shown here is derived from an EMBL/GenBank/DDBJ whole genome shotgun (WGS) entry which is preliminary data.</text>
</comment>
<gene>
    <name evidence="2" type="ORF">Pfra01_000184800</name>
</gene>
<keyword evidence="1" id="KW-0472">Membrane</keyword>
<keyword evidence="1" id="KW-0812">Transmembrane</keyword>
<dbReference type="AlphaFoldDB" id="A0A9W6TS69"/>
<keyword evidence="3" id="KW-1185">Reference proteome</keyword>